<evidence type="ECO:0000313" key="1">
    <source>
        <dbReference type="EMBL" id="KAK9138504.1"/>
    </source>
</evidence>
<dbReference type="Proteomes" id="UP001417504">
    <property type="component" value="Unassembled WGS sequence"/>
</dbReference>
<protein>
    <submittedName>
        <fullName evidence="1">Uncharacterized protein</fullName>
    </submittedName>
</protein>
<accession>A0AAP0PD00</accession>
<comment type="caution">
    <text evidence="1">The sequence shown here is derived from an EMBL/GenBank/DDBJ whole genome shotgun (WGS) entry which is preliminary data.</text>
</comment>
<gene>
    <name evidence="1" type="ORF">Sjap_009098</name>
</gene>
<keyword evidence="2" id="KW-1185">Reference proteome</keyword>
<organism evidence="1 2">
    <name type="scientific">Stephania japonica</name>
    <dbReference type="NCBI Taxonomy" id="461633"/>
    <lineage>
        <taxon>Eukaryota</taxon>
        <taxon>Viridiplantae</taxon>
        <taxon>Streptophyta</taxon>
        <taxon>Embryophyta</taxon>
        <taxon>Tracheophyta</taxon>
        <taxon>Spermatophyta</taxon>
        <taxon>Magnoliopsida</taxon>
        <taxon>Ranunculales</taxon>
        <taxon>Menispermaceae</taxon>
        <taxon>Menispermoideae</taxon>
        <taxon>Cissampelideae</taxon>
        <taxon>Stephania</taxon>
    </lineage>
</organism>
<sequence length="54" mass="6298">MTMELIGLQLFDFAYDLQGTPFTFLFKHCFDDFFKFGTWNLDPSISLHKSSIDA</sequence>
<dbReference type="AlphaFoldDB" id="A0AAP0PD00"/>
<evidence type="ECO:0000313" key="2">
    <source>
        <dbReference type="Proteomes" id="UP001417504"/>
    </source>
</evidence>
<name>A0AAP0PD00_9MAGN</name>
<proteinExistence type="predicted"/>
<dbReference type="EMBL" id="JBBNAE010000003">
    <property type="protein sequence ID" value="KAK9138504.1"/>
    <property type="molecule type" value="Genomic_DNA"/>
</dbReference>
<reference evidence="1 2" key="1">
    <citation type="submission" date="2024-01" db="EMBL/GenBank/DDBJ databases">
        <title>Genome assemblies of Stephania.</title>
        <authorList>
            <person name="Yang L."/>
        </authorList>
    </citation>
    <scope>NUCLEOTIDE SEQUENCE [LARGE SCALE GENOMIC DNA]</scope>
    <source>
        <strain evidence="1">QJT</strain>
        <tissue evidence="1">Leaf</tissue>
    </source>
</reference>